<name>A0AAV5L7D3_9ROSI</name>
<evidence type="ECO:0000313" key="2">
    <source>
        <dbReference type="Proteomes" id="UP001054252"/>
    </source>
</evidence>
<dbReference type="EMBL" id="BPVZ01000099">
    <property type="protein sequence ID" value="GKV33139.1"/>
    <property type="molecule type" value="Genomic_DNA"/>
</dbReference>
<accession>A0AAV5L7D3</accession>
<keyword evidence="2" id="KW-1185">Reference proteome</keyword>
<evidence type="ECO:0000313" key="1">
    <source>
        <dbReference type="EMBL" id="GKV33139.1"/>
    </source>
</evidence>
<gene>
    <name evidence="1" type="ORF">SLEP1_g41678</name>
</gene>
<protein>
    <submittedName>
        <fullName evidence="1">Uncharacterized protein</fullName>
    </submittedName>
</protein>
<dbReference type="Proteomes" id="UP001054252">
    <property type="component" value="Unassembled WGS sequence"/>
</dbReference>
<proteinExistence type="predicted"/>
<comment type="caution">
    <text evidence="1">The sequence shown here is derived from an EMBL/GenBank/DDBJ whole genome shotgun (WGS) entry which is preliminary data.</text>
</comment>
<organism evidence="1 2">
    <name type="scientific">Rubroshorea leprosula</name>
    <dbReference type="NCBI Taxonomy" id="152421"/>
    <lineage>
        <taxon>Eukaryota</taxon>
        <taxon>Viridiplantae</taxon>
        <taxon>Streptophyta</taxon>
        <taxon>Embryophyta</taxon>
        <taxon>Tracheophyta</taxon>
        <taxon>Spermatophyta</taxon>
        <taxon>Magnoliopsida</taxon>
        <taxon>eudicotyledons</taxon>
        <taxon>Gunneridae</taxon>
        <taxon>Pentapetalae</taxon>
        <taxon>rosids</taxon>
        <taxon>malvids</taxon>
        <taxon>Malvales</taxon>
        <taxon>Dipterocarpaceae</taxon>
        <taxon>Rubroshorea</taxon>
    </lineage>
</organism>
<reference evidence="1 2" key="1">
    <citation type="journal article" date="2021" name="Commun. Biol.">
        <title>The genome of Shorea leprosula (Dipterocarpaceae) highlights the ecological relevance of drought in aseasonal tropical rainforests.</title>
        <authorList>
            <person name="Ng K.K.S."/>
            <person name="Kobayashi M.J."/>
            <person name="Fawcett J.A."/>
            <person name="Hatakeyama M."/>
            <person name="Paape T."/>
            <person name="Ng C.H."/>
            <person name="Ang C.C."/>
            <person name="Tnah L.H."/>
            <person name="Lee C.T."/>
            <person name="Nishiyama T."/>
            <person name="Sese J."/>
            <person name="O'Brien M.J."/>
            <person name="Copetti D."/>
            <person name="Mohd Noor M.I."/>
            <person name="Ong R.C."/>
            <person name="Putra M."/>
            <person name="Sireger I.Z."/>
            <person name="Indrioko S."/>
            <person name="Kosugi Y."/>
            <person name="Izuno A."/>
            <person name="Isagi Y."/>
            <person name="Lee S.L."/>
            <person name="Shimizu K.K."/>
        </authorList>
    </citation>
    <scope>NUCLEOTIDE SEQUENCE [LARGE SCALE GENOMIC DNA]</scope>
    <source>
        <strain evidence="1">214</strain>
    </source>
</reference>
<sequence length="222" mass="25721">MSNNKRLGWLRKNGERMLEGDRRSERGSESEYSTRQTCDIQITNVLMPRFAVRNLKALRICSQGRKEGQTFRPDAENVGQLDSTREMDKRDLMARTKQRQGKREMAQKDAKEKVKWVGRASLSDGCNVHRNQVIQKELNLHEVRKMIRVGKRLGIEIQGNEKEVESRLGLGGLLKKKEVGKLVKVERLDFLFLQETILEEVDGDLCRMLWNSEGWFRDAGFA</sequence>
<dbReference type="AlphaFoldDB" id="A0AAV5L7D3"/>